<feature type="compositionally biased region" description="Low complexity" evidence="1">
    <location>
        <begin position="1"/>
        <end position="14"/>
    </location>
</feature>
<evidence type="ECO:0000256" key="1">
    <source>
        <dbReference type="SAM" id="MobiDB-lite"/>
    </source>
</evidence>
<organism evidence="2 3">
    <name type="scientific">Streptomyces stelliscabiei</name>
    <dbReference type="NCBI Taxonomy" id="146820"/>
    <lineage>
        <taxon>Bacteria</taxon>
        <taxon>Bacillati</taxon>
        <taxon>Actinomycetota</taxon>
        <taxon>Actinomycetes</taxon>
        <taxon>Kitasatosporales</taxon>
        <taxon>Streptomycetaceae</taxon>
        <taxon>Streptomyces</taxon>
    </lineage>
</organism>
<keyword evidence="3" id="KW-1185">Reference proteome</keyword>
<reference evidence="2 3" key="1">
    <citation type="submission" date="2020-10" db="EMBL/GenBank/DDBJ databases">
        <title>Sequencing the genomes of 1000 actinobacteria strains.</title>
        <authorList>
            <person name="Klenk H.-P."/>
        </authorList>
    </citation>
    <scope>NUCLEOTIDE SEQUENCE [LARGE SCALE GENOMIC DNA]</scope>
    <source>
        <strain evidence="2 3">DSM 41803</strain>
    </source>
</reference>
<accession>A0A8I0TTR2</accession>
<evidence type="ECO:0000313" key="3">
    <source>
        <dbReference type="Proteomes" id="UP000629287"/>
    </source>
</evidence>
<name>A0A8I0TTR2_9ACTN</name>
<sequence length="69" mass="7057">MPKAQPAEPESAPSIPEPRPPGLSSSSSESEVNTSKSPSATSSWVVTAAVKGLCAGAGRAVTDFILRQF</sequence>
<protein>
    <submittedName>
        <fullName evidence="2">Uncharacterized protein</fullName>
    </submittedName>
</protein>
<feature type="region of interest" description="Disordered" evidence="1">
    <location>
        <begin position="1"/>
        <end position="42"/>
    </location>
</feature>
<dbReference type="EMBL" id="JADBGF010000001">
    <property type="protein sequence ID" value="MBE1600004.1"/>
    <property type="molecule type" value="Genomic_DNA"/>
</dbReference>
<dbReference type="Proteomes" id="UP000629287">
    <property type="component" value="Unassembled WGS sequence"/>
</dbReference>
<evidence type="ECO:0000313" key="2">
    <source>
        <dbReference type="EMBL" id="MBE1600004.1"/>
    </source>
</evidence>
<gene>
    <name evidence="2" type="ORF">H4687_006133</name>
</gene>
<dbReference type="AlphaFoldDB" id="A0A8I0TTR2"/>
<comment type="caution">
    <text evidence="2">The sequence shown here is derived from an EMBL/GenBank/DDBJ whole genome shotgun (WGS) entry which is preliminary data.</text>
</comment>
<proteinExistence type="predicted"/>
<feature type="compositionally biased region" description="Low complexity" evidence="1">
    <location>
        <begin position="22"/>
        <end position="39"/>
    </location>
</feature>